<keyword evidence="3" id="KW-1185">Reference proteome</keyword>
<proteinExistence type="predicted"/>
<reference evidence="2 3" key="1">
    <citation type="submission" date="2020-08" db="EMBL/GenBank/DDBJ databases">
        <title>Sequencing the genomes of 1000 actinobacteria strains.</title>
        <authorList>
            <person name="Klenk H.-P."/>
        </authorList>
    </citation>
    <scope>NUCLEOTIDE SEQUENCE [LARGE SCALE GENOMIC DNA]</scope>
    <source>
        <strain evidence="2 3">DSM 19600</strain>
    </source>
</reference>
<comment type="caution">
    <text evidence="2">The sequence shown here is derived from an EMBL/GenBank/DDBJ whole genome shotgun (WGS) entry which is preliminary data.</text>
</comment>
<dbReference type="Proteomes" id="UP000549113">
    <property type="component" value="Unassembled WGS sequence"/>
</dbReference>
<evidence type="ECO:0000256" key="1">
    <source>
        <dbReference type="SAM" id="MobiDB-lite"/>
    </source>
</evidence>
<dbReference type="AlphaFoldDB" id="A0AA40VPH4"/>
<gene>
    <name evidence="2" type="ORF">BKA10_003127</name>
</gene>
<dbReference type="InterPro" id="IPR024747">
    <property type="entry name" value="Pyridox_Oxase-rel"/>
</dbReference>
<dbReference type="Pfam" id="PF12900">
    <property type="entry name" value="Pyridox_ox_2"/>
    <property type="match status" value="1"/>
</dbReference>
<evidence type="ECO:0000313" key="2">
    <source>
        <dbReference type="EMBL" id="MBB4141333.1"/>
    </source>
</evidence>
<name>A0AA40VPH4_9MICO</name>
<sequence length="191" mass="20505">MMTDAESPHLPGGDEDSSRFSLGEDECWALIEAAGLGRLAVIRSDGHPDIFPVNHHVHEGSILIRSARGSKLDIIAENPRVAFEVDGEDDASRWSVVVRGTAAQVTSEMELQRIGISQLASRTPTWKPFVVRIAADAVSGRRFDVSIETAGPVYAVPATGAIDISRSRSRADRPSPIPHFSPSRPNDGGTA</sequence>
<protein>
    <submittedName>
        <fullName evidence="2">Nitroimidazol reductase NimA-like FMN-containing flavoprotein (Pyridoxamine 5'-phosphate oxidase superfamily)</fullName>
    </submittedName>
</protein>
<evidence type="ECO:0000313" key="3">
    <source>
        <dbReference type="Proteomes" id="UP000549113"/>
    </source>
</evidence>
<accession>A0AA40VPH4</accession>
<dbReference type="InterPro" id="IPR012349">
    <property type="entry name" value="Split_barrel_FMN-bd"/>
</dbReference>
<dbReference type="Gene3D" id="2.30.110.10">
    <property type="entry name" value="Electron Transport, Fmn-binding Protein, Chain A"/>
    <property type="match status" value="1"/>
</dbReference>
<feature type="region of interest" description="Disordered" evidence="1">
    <location>
        <begin position="165"/>
        <end position="191"/>
    </location>
</feature>
<dbReference type="EMBL" id="JACIFH010000001">
    <property type="protein sequence ID" value="MBB4141333.1"/>
    <property type="molecule type" value="Genomic_DNA"/>
</dbReference>
<dbReference type="SUPFAM" id="SSF50475">
    <property type="entry name" value="FMN-binding split barrel"/>
    <property type="match status" value="1"/>
</dbReference>
<dbReference type="RefSeq" id="WP_183500819.1">
    <property type="nucleotide sequence ID" value="NZ_JACIFH010000001.1"/>
</dbReference>
<organism evidence="2 3">
    <name type="scientific">Microbacterium invictum</name>
    <dbReference type="NCBI Taxonomy" id="515415"/>
    <lineage>
        <taxon>Bacteria</taxon>
        <taxon>Bacillati</taxon>
        <taxon>Actinomycetota</taxon>
        <taxon>Actinomycetes</taxon>
        <taxon>Micrococcales</taxon>
        <taxon>Microbacteriaceae</taxon>
        <taxon>Microbacterium</taxon>
    </lineage>
</organism>